<evidence type="ECO:0000256" key="3">
    <source>
        <dbReference type="ARBA" id="ARBA00022801"/>
    </source>
</evidence>
<reference evidence="6 8" key="1">
    <citation type="journal article" date="2011" name="Nature">
        <title>The Medicago genome provides insight into the evolution of rhizobial symbioses.</title>
        <authorList>
            <person name="Young N.D."/>
            <person name="Debelle F."/>
            <person name="Oldroyd G.E."/>
            <person name="Geurts R."/>
            <person name="Cannon S.B."/>
            <person name="Udvardi M.K."/>
            <person name="Benedito V.A."/>
            <person name="Mayer K.F."/>
            <person name="Gouzy J."/>
            <person name="Schoof H."/>
            <person name="Van de Peer Y."/>
            <person name="Proost S."/>
            <person name="Cook D.R."/>
            <person name="Meyers B.C."/>
            <person name="Spannagl M."/>
            <person name="Cheung F."/>
            <person name="De Mita S."/>
            <person name="Krishnakumar V."/>
            <person name="Gundlach H."/>
            <person name="Zhou S."/>
            <person name="Mudge J."/>
            <person name="Bharti A.K."/>
            <person name="Murray J.D."/>
            <person name="Naoumkina M.A."/>
            <person name="Rosen B."/>
            <person name="Silverstein K.A."/>
            <person name="Tang H."/>
            <person name="Rombauts S."/>
            <person name="Zhao P.X."/>
            <person name="Zhou P."/>
            <person name="Barbe V."/>
            <person name="Bardou P."/>
            <person name="Bechner M."/>
            <person name="Bellec A."/>
            <person name="Berger A."/>
            <person name="Berges H."/>
            <person name="Bidwell S."/>
            <person name="Bisseling T."/>
            <person name="Choisne N."/>
            <person name="Couloux A."/>
            <person name="Denny R."/>
            <person name="Deshpande S."/>
            <person name="Dai X."/>
            <person name="Doyle J.J."/>
            <person name="Dudez A.M."/>
            <person name="Farmer A.D."/>
            <person name="Fouteau S."/>
            <person name="Franken C."/>
            <person name="Gibelin C."/>
            <person name="Gish J."/>
            <person name="Goldstein S."/>
            <person name="Gonzalez A.J."/>
            <person name="Green P.J."/>
            <person name="Hallab A."/>
            <person name="Hartog M."/>
            <person name="Hua A."/>
            <person name="Humphray S.J."/>
            <person name="Jeong D.H."/>
            <person name="Jing Y."/>
            <person name="Jocker A."/>
            <person name="Kenton S.M."/>
            <person name="Kim D.J."/>
            <person name="Klee K."/>
            <person name="Lai H."/>
            <person name="Lang C."/>
            <person name="Lin S."/>
            <person name="Macmil S.L."/>
            <person name="Magdelenat G."/>
            <person name="Matthews L."/>
            <person name="McCorrison J."/>
            <person name="Monaghan E.L."/>
            <person name="Mun J.H."/>
            <person name="Najar F.Z."/>
            <person name="Nicholson C."/>
            <person name="Noirot C."/>
            <person name="O'Bleness M."/>
            <person name="Paule C.R."/>
            <person name="Poulain J."/>
            <person name="Prion F."/>
            <person name="Qin B."/>
            <person name="Qu C."/>
            <person name="Retzel E.F."/>
            <person name="Riddle C."/>
            <person name="Sallet E."/>
            <person name="Samain S."/>
            <person name="Samson N."/>
            <person name="Sanders I."/>
            <person name="Saurat O."/>
            <person name="Scarpelli C."/>
            <person name="Schiex T."/>
            <person name="Segurens B."/>
            <person name="Severin A.J."/>
            <person name="Sherrier D.J."/>
            <person name="Shi R."/>
            <person name="Sims S."/>
            <person name="Singer S.R."/>
            <person name="Sinharoy S."/>
            <person name="Sterck L."/>
            <person name="Viollet A."/>
            <person name="Wang B.B."/>
            <person name="Wang K."/>
            <person name="Wang M."/>
            <person name="Wang X."/>
            <person name="Warfsmann J."/>
            <person name="Weissenbach J."/>
            <person name="White D.D."/>
            <person name="White J.D."/>
            <person name="Wiley G.B."/>
            <person name="Wincker P."/>
            <person name="Xing Y."/>
            <person name="Yang L."/>
            <person name="Yao Z."/>
            <person name="Ying F."/>
            <person name="Zhai J."/>
            <person name="Zhou L."/>
            <person name="Zuber A."/>
            <person name="Denarie J."/>
            <person name="Dixon R.A."/>
            <person name="May G.D."/>
            <person name="Schwartz D.C."/>
            <person name="Rogers J."/>
            <person name="Quetier F."/>
            <person name="Town C.D."/>
            <person name="Roe B.A."/>
        </authorList>
    </citation>
    <scope>NUCLEOTIDE SEQUENCE [LARGE SCALE GENOMIC DNA]</scope>
    <source>
        <strain evidence="6">A17</strain>
        <strain evidence="7 8">cv. Jemalong A17</strain>
    </source>
</reference>
<protein>
    <submittedName>
        <fullName evidence="6">Ulp1 protease family, carboxy-terminal domain protein</fullName>
    </submittedName>
</protein>
<evidence type="ECO:0000313" key="6">
    <source>
        <dbReference type="EMBL" id="KEH15888.1"/>
    </source>
</evidence>
<dbReference type="PANTHER" id="PTHR33018:SF34">
    <property type="entry name" value="OS02G0472350 PROTEIN"/>
    <property type="match status" value="1"/>
</dbReference>
<evidence type="ECO:0000256" key="2">
    <source>
        <dbReference type="ARBA" id="ARBA00022670"/>
    </source>
</evidence>
<dbReference type="InterPro" id="IPR003653">
    <property type="entry name" value="Peptidase_C48_C"/>
</dbReference>
<evidence type="ECO:0000256" key="1">
    <source>
        <dbReference type="ARBA" id="ARBA00005234"/>
    </source>
</evidence>
<dbReference type="Pfam" id="PF26133">
    <property type="entry name" value="DUF8039"/>
    <property type="match status" value="1"/>
</dbReference>
<dbReference type="Gene3D" id="3.40.395.10">
    <property type="entry name" value="Adenoviral Proteinase, Chain A"/>
    <property type="match status" value="1"/>
</dbReference>
<dbReference type="GO" id="GO:0008234">
    <property type="term" value="F:cysteine-type peptidase activity"/>
    <property type="evidence" value="ECO:0007669"/>
    <property type="project" value="InterPro"/>
</dbReference>
<reference evidence="7" key="3">
    <citation type="submission" date="2015-06" db="UniProtKB">
        <authorList>
            <consortium name="EnsemblPlants"/>
        </authorList>
    </citation>
    <scope>IDENTIFICATION</scope>
    <source>
        <strain evidence="7">cv. Jemalong A17</strain>
    </source>
</reference>
<keyword evidence="8" id="KW-1185">Reference proteome</keyword>
<organism evidence="6 8">
    <name type="scientific">Medicago truncatula</name>
    <name type="common">Barrel medic</name>
    <name type="synonym">Medicago tribuloides</name>
    <dbReference type="NCBI Taxonomy" id="3880"/>
    <lineage>
        <taxon>Eukaryota</taxon>
        <taxon>Viridiplantae</taxon>
        <taxon>Streptophyta</taxon>
        <taxon>Embryophyta</taxon>
        <taxon>Tracheophyta</taxon>
        <taxon>Spermatophyta</taxon>
        <taxon>Magnoliopsida</taxon>
        <taxon>eudicotyledons</taxon>
        <taxon>Gunneridae</taxon>
        <taxon>Pentapetalae</taxon>
        <taxon>rosids</taxon>
        <taxon>fabids</taxon>
        <taxon>Fabales</taxon>
        <taxon>Fabaceae</taxon>
        <taxon>Papilionoideae</taxon>
        <taxon>50 kb inversion clade</taxon>
        <taxon>NPAAA clade</taxon>
        <taxon>Hologalegina</taxon>
        <taxon>IRL clade</taxon>
        <taxon>Trifolieae</taxon>
        <taxon>Medicago</taxon>
    </lineage>
</organism>
<dbReference type="HOGENOM" id="CLU_941271_0_0_1"/>
<dbReference type="InterPro" id="IPR038765">
    <property type="entry name" value="Papain-like_cys_pep_sf"/>
</dbReference>
<dbReference type="EnsemblPlants" id="KEH15888">
    <property type="protein sequence ID" value="KEH15888"/>
    <property type="gene ID" value="MTR_0462s0020"/>
</dbReference>
<dbReference type="SUPFAM" id="SSF54001">
    <property type="entry name" value="Cysteine proteinases"/>
    <property type="match status" value="1"/>
</dbReference>
<evidence type="ECO:0000259" key="4">
    <source>
        <dbReference type="Pfam" id="PF02902"/>
    </source>
</evidence>
<evidence type="ECO:0000313" key="8">
    <source>
        <dbReference type="Proteomes" id="UP000002051"/>
    </source>
</evidence>
<sequence length="296" mass="34630">MVRVAVTKVFDSNAQVPMPTDEVTKVGDAVNTFIQWPKRLLRLVSNKDVKETAKDDLLSNRSEPEKSYIEKSMLRVLNRKHPLKFYLNENEFFYLPTRDVMELCLKTEDLCLTILRIWVVYMERLCTQLGNTDVYGFVDPFFIHAENDQESSQSHMTAKMFEVNKACYFAPYLKNRHWQLLIIELEKQNVVFLCSMGWKPDKILVQIVNSAIEGYNMLSGFRKARKPIWEIPACQRQPFNYECGYFIMIHMLNIVSAGITDSWNMIFGDETPFTDDEMTKVQERCANFILEKVDVI</sequence>
<dbReference type="AlphaFoldDB" id="A0A072TG10"/>
<dbReference type="Proteomes" id="UP000002051">
    <property type="component" value="Unassembled WGS sequence"/>
</dbReference>
<accession>A0A072TG10</accession>
<dbReference type="GO" id="GO:0006508">
    <property type="term" value="P:proteolysis"/>
    <property type="evidence" value="ECO:0007669"/>
    <property type="project" value="UniProtKB-KW"/>
</dbReference>
<keyword evidence="3" id="KW-0378">Hydrolase</keyword>
<dbReference type="PANTHER" id="PTHR33018">
    <property type="entry name" value="OS10G0338966 PROTEIN-RELATED"/>
    <property type="match status" value="1"/>
</dbReference>
<proteinExistence type="inferred from homology"/>
<dbReference type="EMBL" id="KL403187">
    <property type="protein sequence ID" value="KEH15888.1"/>
    <property type="molecule type" value="Genomic_DNA"/>
</dbReference>
<gene>
    <name evidence="6" type="ORF">MTR_0462s0020</name>
</gene>
<feature type="domain" description="DUF8039" evidence="5">
    <location>
        <begin position="2"/>
        <end position="43"/>
    </location>
</feature>
<evidence type="ECO:0000313" key="7">
    <source>
        <dbReference type="EnsemblPlants" id="KEH15888"/>
    </source>
</evidence>
<reference evidence="6 8" key="2">
    <citation type="journal article" date="2014" name="BMC Genomics">
        <title>An improved genome release (version Mt4.0) for the model legume Medicago truncatula.</title>
        <authorList>
            <person name="Tang H."/>
            <person name="Krishnakumar V."/>
            <person name="Bidwell S."/>
            <person name="Rosen B."/>
            <person name="Chan A."/>
            <person name="Zhou S."/>
            <person name="Gentzbittel L."/>
            <person name="Childs K.L."/>
            <person name="Yandell M."/>
            <person name="Gundlach H."/>
            <person name="Mayer K.F."/>
            <person name="Schwartz D.C."/>
            <person name="Town C.D."/>
        </authorList>
    </citation>
    <scope>GENOME REANNOTATION</scope>
    <source>
        <strain evidence="6">A17</strain>
        <strain evidence="7 8">cv. Jemalong A17</strain>
    </source>
</reference>
<keyword evidence="2 6" id="KW-0645">Protease</keyword>
<evidence type="ECO:0000259" key="5">
    <source>
        <dbReference type="Pfam" id="PF26133"/>
    </source>
</evidence>
<name>A0A072TG10_MEDTR</name>
<comment type="similarity">
    <text evidence="1">Belongs to the peptidase C48 family.</text>
</comment>
<feature type="domain" description="Ubiquitin-like protease family profile" evidence="4">
    <location>
        <begin position="164"/>
        <end position="286"/>
    </location>
</feature>
<dbReference type="InterPro" id="IPR058352">
    <property type="entry name" value="DUF8039"/>
</dbReference>
<dbReference type="Pfam" id="PF02902">
    <property type="entry name" value="Peptidase_C48"/>
    <property type="match status" value="1"/>
</dbReference>